<accession>A0AAD7I3S9</accession>
<dbReference type="AlphaFoldDB" id="A0AAD7I3S9"/>
<reference evidence="2" key="1">
    <citation type="submission" date="2023-03" db="EMBL/GenBank/DDBJ databases">
        <title>Massive genome expansion in bonnet fungi (Mycena s.s.) driven by repeated elements and novel gene families across ecological guilds.</title>
        <authorList>
            <consortium name="Lawrence Berkeley National Laboratory"/>
            <person name="Harder C.B."/>
            <person name="Miyauchi S."/>
            <person name="Viragh M."/>
            <person name="Kuo A."/>
            <person name="Thoen E."/>
            <person name="Andreopoulos B."/>
            <person name="Lu D."/>
            <person name="Skrede I."/>
            <person name="Drula E."/>
            <person name="Henrissat B."/>
            <person name="Morin E."/>
            <person name="Kohler A."/>
            <person name="Barry K."/>
            <person name="LaButti K."/>
            <person name="Morin E."/>
            <person name="Salamov A."/>
            <person name="Lipzen A."/>
            <person name="Mereny Z."/>
            <person name="Hegedus B."/>
            <person name="Baldrian P."/>
            <person name="Stursova M."/>
            <person name="Weitz H."/>
            <person name="Taylor A."/>
            <person name="Grigoriev I.V."/>
            <person name="Nagy L.G."/>
            <person name="Martin F."/>
            <person name="Kauserud H."/>
        </authorList>
    </citation>
    <scope>NUCLEOTIDE SEQUENCE</scope>
    <source>
        <strain evidence="2">CBHHK188m</strain>
    </source>
</reference>
<protein>
    <submittedName>
        <fullName evidence="2">Uncharacterized protein</fullName>
    </submittedName>
</protein>
<sequence>MEAYLRVLAGLTDLDVGHGLDPTLPLLEVFKLATLANLLPNFRNLTIRGAFSGDRADYEGVFNLAPITSIFLLYWLNKRPTTSTQMKSEPHTISSPNAVEPGFSLEDHLTNGGGGRSSIGR</sequence>
<feature type="region of interest" description="Disordered" evidence="1">
    <location>
        <begin position="83"/>
        <end position="121"/>
    </location>
</feature>
<feature type="compositionally biased region" description="Gly residues" evidence="1">
    <location>
        <begin position="111"/>
        <end position="121"/>
    </location>
</feature>
<evidence type="ECO:0000313" key="2">
    <source>
        <dbReference type="EMBL" id="KAJ7733421.1"/>
    </source>
</evidence>
<proteinExistence type="predicted"/>
<comment type="caution">
    <text evidence="2">The sequence shown here is derived from an EMBL/GenBank/DDBJ whole genome shotgun (WGS) entry which is preliminary data.</text>
</comment>
<gene>
    <name evidence="2" type="ORF">DFH07DRAFT_968035</name>
</gene>
<keyword evidence="3" id="KW-1185">Reference proteome</keyword>
<evidence type="ECO:0000313" key="3">
    <source>
        <dbReference type="Proteomes" id="UP001215280"/>
    </source>
</evidence>
<organism evidence="2 3">
    <name type="scientific">Mycena maculata</name>
    <dbReference type="NCBI Taxonomy" id="230809"/>
    <lineage>
        <taxon>Eukaryota</taxon>
        <taxon>Fungi</taxon>
        <taxon>Dikarya</taxon>
        <taxon>Basidiomycota</taxon>
        <taxon>Agaricomycotina</taxon>
        <taxon>Agaricomycetes</taxon>
        <taxon>Agaricomycetidae</taxon>
        <taxon>Agaricales</taxon>
        <taxon>Marasmiineae</taxon>
        <taxon>Mycenaceae</taxon>
        <taxon>Mycena</taxon>
    </lineage>
</organism>
<dbReference type="Proteomes" id="UP001215280">
    <property type="component" value="Unassembled WGS sequence"/>
</dbReference>
<name>A0AAD7I3S9_9AGAR</name>
<evidence type="ECO:0000256" key="1">
    <source>
        <dbReference type="SAM" id="MobiDB-lite"/>
    </source>
</evidence>
<dbReference type="EMBL" id="JARJLG010000168">
    <property type="protein sequence ID" value="KAJ7733421.1"/>
    <property type="molecule type" value="Genomic_DNA"/>
</dbReference>
<feature type="compositionally biased region" description="Polar residues" evidence="1">
    <location>
        <begin position="83"/>
        <end position="97"/>
    </location>
</feature>